<keyword evidence="12" id="KW-1185">Reference proteome</keyword>
<evidence type="ECO:0000313" key="11">
    <source>
        <dbReference type="EMBL" id="KAK2080400.1"/>
    </source>
</evidence>
<reference evidence="11" key="1">
    <citation type="submission" date="2021-01" db="EMBL/GenBank/DDBJ databases">
        <authorList>
            <person name="Eckstrom K.M.E."/>
        </authorList>
    </citation>
    <scope>NUCLEOTIDE SEQUENCE</scope>
    <source>
        <strain evidence="11">UVCC 0001</strain>
    </source>
</reference>
<evidence type="ECO:0000256" key="1">
    <source>
        <dbReference type="ARBA" id="ARBA00001911"/>
    </source>
</evidence>
<evidence type="ECO:0000256" key="6">
    <source>
        <dbReference type="ARBA" id="ARBA00022692"/>
    </source>
</evidence>
<dbReference type="InterPro" id="IPR036982">
    <property type="entry name" value="Deoxyhypusine_synthase_sf"/>
</dbReference>
<comment type="caution">
    <text evidence="11">The sequence shown here is derived from an EMBL/GenBank/DDBJ whole genome shotgun (WGS) entry which is preliminary data.</text>
</comment>
<feature type="transmembrane region" description="Helical" evidence="10">
    <location>
        <begin position="7"/>
        <end position="25"/>
    </location>
</feature>
<proteinExistence type="inferred from homology"/>
<accession>A0AAD9MLY5</accession>
<dbReference type="AlphaFoldDB" id="A0AAD9MLY5"/>
<evidence type="ECO:0000256" key="7">
    <source>
        <dbReference type="ARBA" id="ARBA00022989"/>
    </source>
</evidence>
<keyword evidence="9 10" id="KW-0472">Membrane</keyword>
<gene>
    <name evidence="11" type="ORF">QBZ16_000253</name>
</gene>
<comment type="similarity">
    <text evidence="4">Belongs to the deoxyhypusine synthase family.</text>
</comment>
<keyword evidence="5" id="KW-0808">Transferase</keyword>
<evidence type="ECO:0000256" key="3">
    <source>
        <dbReference type="ARBA" id="ARBA00005467"/>
    </source>
</evidence>
<dbReference type="PANTHER" id="PTHR11703">
    <property type="entry name" value="DEOXYHYPUSINE SYNTHASE"/>
    <property type="match status" value="1"/>
</dbReference>
<feature type="transmembrane region" description="Helical" evidence="10">
    <location>
        <begin position="31"/>
        <end position="51"/>
    </location>
</feature>
<comment type="cofactor">
    <cofactor evidence="1">
        <name>NAD(+)</name>
        <dbReference type="ChEBI" id="CHEBI:57540"/>
    </cofactor>
</comment>
<dbReference type="Proteomes" id="UP001255856">
    <property type="component" value="Unassembled WGS sequence"/>
</dbReference>
<dbReference type="PANTHER" id="PTHR11703:SF0">
    <property type="entry name" value="DEOXYHYPUSINE SYNTHASE"/>
    <property type="match status" value="1"/>
</dbReference>
<evidence type="ECO:0000256" key="5">
    <source>
        <dbReference type="ARBA" id="ARBA00022679"/>
    </source>
</evidence>
<dbReference type="Pfam" id="PF01916">
    <property type="entry name" value="DS"/>
    <property type="match status" value="1"/>
</dbReference>
<comment type="similarity">
    <text evidence="3">Belongs to the TVP23 family.</text>
</comment>
<dbReference type="GO" id="GO:0016020">
    <property type="term" value="C:membrane"/>
    <property type="evidence" value="ECO:0007669"/>
    <property type="project" value="UniProtKB-SubCell"/>
</dbReference>
<dbReference type="Gene3D" id="3.40.910.10">
    <property type="entry name" value="Deoxyhypusine synthase"/>
    <property type="match status" value="1"/>
</dbReference>
<dbReference type="FunFam" id="3.40.910.10:FF:000002">
    <property type="entry name" value="Deoxyhypusine synthase"/>
    <property type="match status" value="1"/>
</dbReference>
<evidence type="ECO:0000256" key="10">
    <source>
        <dbReference type="SAM" id="Phobius"/>
    </source>
</evidence>
<evidence type="ECO:0008006" key="13">
    <source>
        <dbReference type="Google" id="ProtNLM"/>
    </source>
</evidence>
<dbReference type="EMBL" id="JASFZW010000001">
    <property type="protein sequence ID" value="KAK2080400.1"/>
    <property type="molecule type" value="Genomic_DNA"/>
</dbReference>
<dbReference type="NCBIfam" id="TIGR00321">
    <property type="entry name" value="dhys"/>
    <property type="match status" value="1"/>
</dbReference>
<comment type="subcellular location">
    <subcellularLocation>
        <location evidence="2">Membrane</location>
        <topology evidence="2">Multi-pass membrane protein</topology>
    </subcellularLocation>
</comment>
<evidence type="ECO:0000256" key="4">
    <source>
        <dbReference type="ARBA" id="ARBA00009892"/>
    </source>
</evidence>
<dbReference type="GO" id="GO:0005737">
    <property type="term" value="C:cytoplasm"/>
    <property type="evidence" value="ECO:0007669"/>
    <property type="project" value="TreeGrafter"/>
</dbReference>
<organism evidence="11 12">
    <name type="scientific">Prototheca wickerhamii</name>
    <dbReference type="NCBI Taxonomy" id="3111"/>
    <lineage>
        <taxon>Eukaryota</taxon>
        <taxon>Viridiplantae</taxon>
        <taxon>Chlorophyta</taxon>
        <taxon>core chlorophytes</taxon>
        <taxon>Trebouxiophyceae</taxon>
        <taxon>Chlorellales</taxon>
        <taxon>Chlorellaceae</taxon>
        <taxon>Prototheca</taxon>
    </lineage>
</organism>
<keyword evidence="7 10" id="KW-1133">Transmembrane helix</keyword>
<name>A0AAD9MLY5_PROWI</name>
<dbReference type="InterPro" id="IPR002773">
    <property type="entry name" value="Deoxyhypusine_synthase"/>
</dbReference>
<keyword evidence="8" id="KW-0520">NAD</keyword>
<evidence type="ECO:0000313" key="12">
    <source>
        <dbReference type="Proteomes" id="UP001255856"/>
    </source>
</evidence>
<feature type="transmembrane region" description="Helical" evidence="10">
    <location>
        <begin position="95"/>
        <end position="116"/>
    </location>
</feature>
<dbReference type="SUPFAM" id="SSF52467">
    <property type="entry name" value="DHS-like NAD/FAD-binding domain"/>
    <property type="match status" value="1"/>
</dbReference>
<keyword evidence="6 10" id="KW-0812">Transmembrane</keyword>
<protein>
    <recommendedName>
        <fullName evidence="13">Deoxyhypusine synthase</fullName>
    </recommendedName>
</protein>
<evidence type="ECO:0000256" key="8">
    <source>
        <dbReference type="ARBA" id="ARBA00023027"/>
    </source>
</evidence>
<evidence type="ECO:0000256" key="2">
    <source>
        <dbReference type="ARBA" id="ARBA00004141"/>
    </source>
</evidence>
<sequence>MAYAHPTAALFLILFKFGALFYYVLCSLLPTGFVINFCVVTFLLVCDFWTVKNVSGRLLVGLRWWNEVSETGGNDWKFESLAEGQRTVNKHDARVFWLVLYATPPVWCLLGLIALLKLNLDYLLLVVIAVLLSSANLAGYLKCSKAAREQLRGVTSGLVTAGIKAVLKPSEELGPDAVGIRGFDFNQECTLDSLMSSMLTTGFQASALGQAVVEVNRMLSWRLSDEPLTEEDTLRSEEERAQVRTKIFLGYTSNLVSAGVREHIRYLVQHRLVDVLVTTAGGIEEDYIKCMAGTYLGDFALPGADLRRRGLNRIGNMLVPNDNYCKFEDWVMPILDAMLREQREDGVRWTPSRVIARLGREIAHPDSIYYWAWKHGIPVYCPALTDGSLGDMLYFHAYKSPGLEIDIVADIRAMNDEALKAAPRRTGAIILGGGVPKHHICNANLMRNGADFAVFLNTAQEFDGSDSGARPDEAVSWGKIRADARPVKVYGDASLLFPLLISQTFLKEVQRRKVEGQSDEM</sequence>
<feature type="transmembrane region" description="Helical" evidence="10">
    <location>
        <begin position="122"/>
        <end position="141"/>
    </location>
</feature>
<dbReference type="InterPro" id="IPR008564">
    <property type="entry name" value="TVP23-like"/>
</dbReference>
<dbReference type="InterPro" id="IPR029035">
    <property type="entry name" value="DHS-like_NAD/FAD-binding_dom"/>
</dbReference>
<evidence type="ECO:0000256" key="9">
    <source>
        <dbReference type="ARBA" id="ARBA00023136"/>
    </source>
</evidence>
<dbReference type="Pfam" id="PF05832">
    <property type="entry name" value="DUF846"/>
    <property type="match status" value="1"/>
</dbReference>
<dbReference type="GO" id="GO:0034038">
    <property type="term" value="F:deoxyhypusine synthase activity"/>
    <property type="evidence" value="ECO:0007669"/>
    <property type="project" value="TreeGrafter"/>
</dbReference>